<comment type="caution">
    <text evidence="1">The sequence shown here is derived from an EMBL/GenBank/DDBJ whole genome shotgun (WGS) entry which is preliminary data.</text>
</comment>
<name>A0A7J0EXK2_9ERIC</name>
<dbReference type="EMBL" id="BJWL01000007">
    <property type="protein sequence ID" value="GFY91162.1"/>
    <property type="molecule type" value="Genomic_DNA"/>
</dbReference>
<keyword evidence="2" id="KW-1185">Reference proteome</keyword>
<evidence type="ECO:0000313" key="2">
    <source>
        <dbReference type="Proteomes" id="UP000585474"/>
    </source>
</evidence>
<accession>A0A7J0EXK2</accession>
<dbReference type="AlphaFoldDB" id="A0A7J0EXK2"/>
<evidence type="ECO:0000313" key="1">
    <source>
        <dbReference type="EMBL" id="GFY91162.1"/>
    </source>
</evidence>
<reference evidence="1 2" key="1">
    <citation type="submission" date="2019-07" db="EMBL/GenBank/DDBJ databases">
        <title>De Novo Assembly of kiwifruit Actinidia rufa.</title>
        <authorList>
            <person name="Sugita-Konishi S."/>
            <person name="Sato K."/>
            <person name="Mori E."/>
            <person name="Abe Y."/>
            <person name="Kisaki G."/>
            <person name="Hamano K."/>
            <person name="Suezawa K."/>
            <person name="Otani M."/>
            <person name="Fukuda T."/>
            <person name="Manabe T."/>
            <person name="Gomi K."/>
            <person name="Tabuchi M."/>
            <person name="Akimitsu K."/>
            <person name="Kataoka I."/>
        </authorList>
    </citation>
    <scope>NUCLEOTIDE SEQUENCE [LARGE SCALE GENOMIC DNA]</scope>
    <source>
        <strain evidence="2">cv. Fuchu</strain>
    </source>
</reference>
<protein>
    <submittedName>
        <fullName evidence="1">Uncharacterized protein</fullName>
    </submittedName>
</protein>
<proteinExistence type="predicted"/>
<dbReference type="PANTHER" id="PTHR13650:SF0">
    <property type="entry name" value="SPATACSIN"/>
    <property type="match status" value="1"/>
</dbReference>
<dbReference type="InterPro" id="IPR028103">
    <property type="entry name" value="Spatacsin"/>
</dbReference>
<sequence length="476" mass="53225">MSRTRRLQLALQYLKFEEIEKSLELLAGVNLAEEGVLRLLFAAVYLMSHKVGSDNEVSAASRLLALATFFATKMIRRYGLMRLKKDAFTLQSTEGKDNSSLLVVLPDEDHSATRNLRRLQEMAHFLEIIRNLQCRLSTRFKRPGLGLVEGVGALGLADPNILQDHSELSVISTGALSLETSNQHELPIAAADVNINDAEKLALMPMDPLNSKAYSATGVSVLLSEGSSSGRNFFSLENPKDMIARWEIDNLDLKTIVKDALLSGRLPLAVLQLHLQRMRDLVIEVEPHDTFTEVRDVGRAIAYDLFLEGEIGLAVATLHKLGEDIETSLKQLAFGTVRRSLRMQIAEEMKKYGFLGPYEWKILERISLIENEVVEVSNIDSEGELNICLSHSHFFKDVIIKCGEIDGVVLGSWANINDRSFVPIRDEDSSHAAYWATAAIWSDSWDQRTTDRVTTPTMGSGFRCYTCVLLLLQEFP</sequence>
<gene>
    <name evidence="1" type="ORF">Acr_07g0013580</name>
</gene>
<dbReference type="OrthoDB" id="2018754at2759"/>
<organism evidence="1 2">
    <name type="scientific">Actinidia rufa</name>
    <dbReference type="NCBI Taxonomy" id="165716"/>
    <lineage>
        <taxon>Eukaryota</taxon>
        <taxon>Viridiplantae</taxon>
        <taxon>Streptophyta</taxon>
        <taxon>Embryophyta</taxon>
        <taxon>Tracheophyta</taxon>
        <taxon>Spermatophyta</taxon>
        <taxon>Magnoliopsida</taxon>
        <taxon>eudicotyledons</taxon>
        <taxon>Gunneridae</taxon>
        <taxon>Pentapetalae</taxon>
        <taxon>asterids</taxon>
        <taxon>Ericales</taxon>
        <taxon>Actinidiaceae</taxon>
        <taxon>Actinidia</taxon>
    </lineage>
</organism>
<dbReference type="PANTHER" id="PTHR13650">
    <property type="entry name" value="SPATACSIN"/>
    <property type="match status" value="1"/>
</dbReference>
<dbReference type="GO" id="GO:0005737">
    <property type="term" value="C:cytoplasm"/>
    <property type="evidence" value="ECO:0007669"/>
    <property type="project" value="TreeGrafter"/>
</dbReference>
<dbReference type="Proteomes" id="UP000585474">
    <property type="component" value="Unassembled WGS sequence"/>
</dbReference>